<keyword evidence="1" id="KW-0472">Membrane</keyword>
<organism evidence="2">
    <name type="scientific">bioreactor metagenome</name>
    <dbReference type="NCBI Taxonomy" id="1076179"/>
    <lineage>
        <taxon>unclassified sequences</taxon>
        <taxon>metagenomes</taxon>
        <taxon>ecological metagenomes</taxon>
    </lineage>
</organism>
<keyword evidence="1" id="KW-0812">Transmembrane</keyword>
<evidence type="ECO:0000256" key="1">
    <source>
        <dbReference type="SAM" id="Phobius"/>
    </source>
</evidence>
<comment type="caution">
    <text evidence="2">The sequence shown here is derived from an EMBL/GenBank/DDBJ whole genome shotgun (WGS) entry which is preliminary data.</text>
</comment>
<keyword evidence="1" id="KW-1133">Transmembrane helix</keyword>
<gene>
    <name evidence="2" type="ORF">SDC9_175609</name>
</gene>
<accession>A0A645GPN0</accession>
<feature type="transmembrane region" description="Helical" evidence="1">
    <location>
        <begin position="92"/>
        <end position="111"/>
    </location>
</feature>
<evidence type="ECO:0000313" key="2">
    <source>
        <dbReference type="EMBL" id="MPN28170.1"/>
    </source>
</evidence>
<name>A0A645GPN0_9ZZZZ</name>
<dbReference type="EMBL" id="VSSQ01078349">
    <property type="protein sequence ID" value="MPN28170.1"/>
    <property type="molecule type" value="Genomic_DNA"/>
</dbReference>
<sequence>MPTAPLPDNAALGYGVAGFVGHGFMKTGIELGIDRVEAANIQFIQRFLVLCVYQLKSLNDRVDILGFARSFDRQRKMVEQLQERKNGVFHRVYARGLQILGNVLAIILVIGH</sequence>
<dbReference type="AlphaFoldDB" id="A0A645GPN0"/>
<protein>
    <submittedName>
        <fullName evidence="2">Uncharacterized protein</fullName>
    </submittedName>
</protein>
<proteinExistence type="predicted"/>
<reference evidence="2" key="1">
    <citation type="submission" date="2019-08" db="EMBL/GenBank/DDBJ databases">
        <authorList>
            <person name="Kucharzyk K."/>
            <person name="Murdoch R.W."/>
            <person name="Higgins S."/>
            <person name="Loffler F."/>
        </authorList>
    </citation>
    <scope>NUCLEOTIDE SEQUENCE</scope>
</reference>